<keyword evidence="3" id="KW-1185">Reference proteome</keyword>
<dbReference type="Pfam" id="PF01261">
    <property type="entry name" value="AP_endonuc_2"/>
    <property type="match status" value="1"/>
</dbReference>
<evidence type="ECO:0000259" key="1">
    <source>
        <dbReference type="Pfam" id="PF01261"/>
    </source>
</evidence>
<dbReference type="PANTHER" id="PTHR12110">
    <property type="entry name" value="HYDROXYPYRUVATE ISOMERASE"/>
    <property type="match status" value="1"/>
</dbReference>
<dbReference type="RefSeq" id="WP_262069249.1">
    <property type="nucleotide sequence ID" value="NZ_JAMXOC010000012.1"/>
</dbReference>
<dbReference type="EMBL" id="JAMZFV010000012">
    <property type="protein sequence ID" value="MCP1110368.1"/>
    <property type="molecule type" value="Genomic_DNA"/>
</dbReference>
<sequence>MLIGARTHDFGNQEELSFGEKLALIKRCGYETIQLAPAKALPEIKDIHSVSPRHIEAIRADLEKAALPVSVLGCYIEPSLSDRQARLKNVETFCQYLRYAKALGTKIVGTETTHFPMPDNQQREAAYRNLKDSVKRIAEVAEKEEVYIGLEPVAEHTMNDPEITRRLLDEVQSKKVRVILDPANLILAEQVDRQEEIFQQALALLGEQVVALHVKNFVVKDGEKQMVPLQEGVIDFTTIGAWVKDQKLDLPLLRENSLRASDQADIALMKRLFTET</sequence>
<dbReference type="PANTHER" id="PTHR12110:SF41">
    <property type="entry name" value="INOSOSE DEHYDRATASE"/>
    <property type="match status" value="1"/>
</dbReference>
<dbReference type="SUPFAM" id="SSF51658">
    <property type="entry name" value="Xylose isomerase-like"/>
    <property type="match status" value="1"/>
</dbReference>
<dbReference type="Gene3D" id="3.20.20.150">
    <property type="entry name" value="Divalent-metal-dependent TIM barrel enzymes"/>
    <property type="match status" value="1"/>
</dbReference>
<comment type="caution">
    <text evidence="2">The sequence shown here is derived from an EMBL/GenBank/DDBJ whole genome shotgun (WGS) entry which is preliminary data.</text>
</comment>
<evidence type="ECO:0000313" key="2">
    <source>
        <dbReference type="EMBL" id="MCP1110368.1"/>
    </source>
</evidence>
<evidence type="ECO:0000313" key="3">
    <source>
        <dbReference type="Proteomes" id="UP001523565"/>
    </source>
</evidence>
<keyword evidence="2" id="KW-0413">Isomerase</keyword>
<protein>
    <submittedName>
        <fullName evidence="2">Sugar phosphate isomerase/epimerase</fullName>
    </submittedName>
</protein>
<feature type="domain" description="Xylose isomerase-like TIM barrel" evidence="1">
    <location>
        <begin position="22"/>
        <end position="251"/>
    </location>
</feature>
<accession>A0ABT1EI59</accession>
<gene>
    <name evidence="2" type="ORF">NK118_08900</name>
</gene>
<organism evidence="2 3">
    <name type="scientific">Ohessyouella blattaphilus</name>
    <dbReference type="NCBI Taxonomy" id="2949333"/>
    <lineage>
        <taxon>Bacteria</taxon>
        <taxon>Bacillati</taxon>
        <taxon>Bacillota</taxon>
        <taxon>Clostridia</taxon>
        <taxon>Lachnospirales</taxon>
        <taxon>Lachnospiraceae</taxon>
        <taxon>Ohessyouella</taxon>
    </lineage>
</organism>
<dbReference type="Proteomes" id="UP001523565">
    <property type="component" value="Unassembled WGS sequence"/>
</dbReference>
<name>A0ABT1EI59_9FIRM</name>
<reference evidence="2 3" key="1">
    <citation type="journal article" date="2022" name="Genome Biol. Evol.">
        <title>Host diet, physiology and behaviors set the stage for Lachnospiraceae cladogenesis.</title>
        <authorList>
            <person name="Vera-Ponce De Leon A."/>
            <person name="Schneider M."/>
            <person name="Jahnes B.C."/>
            <person name="Sadowski V."/>
            <person name="Camuy-Velez L.A."/>
            <person name="Duan J."/>
            <person name="Sabree Z.L."/>
        </authorList>
    </citation>
    <scope>NUCLEOTIDE SEQUENCE [LARGE SCALE GENOMIC DNA]</scope>
    <source>
        <strain evidence="2 3">PAL227</strain>
    </source>
</reference>
<dbReference type="InterPro" id="IPR036237">
    <property type="entry name" value="Xyl_isomerase-like_sf"/>
</dbReference>
<dbReference type="InterPro" id="IPR050312">
    <property type="entry name" value="IolE/XylAMocC-like"/>
</dbReference>
<proteinExistence type="predicted"/>
<dbReference type="GO" id="GO:0016853">
    <property type="term" value="F:isomerase activity"/>
    <property type="evidence" value="ECO:0007669"/>
    <property type="project" value="UniProtKB-KW"/>
</dbReference>
<dbReference type="InterPro" id="IPR013022">
    <property type="entry name" value="Xyl_isomerase-like_TIM-brl"/>
</dbReference>